<evidence type="ECO:0000259" key="2">
    <source>
        <dbReference type="Pfam" id="PF20150"/>
    </source>
</evidence>
<dbReference type="OrthoDB" id="3473305at2759"/>
<feature type="domain" description="2EXR" evidence="2">
    <location>
        <begin position="291"/>
        <end position="379"/>
    </location>
</feature>
<feature type="region of interest" description="Disordered" evidence="1">
    <location>
        <begin position="1"/>
        <end position="26"/>
    </location>
</feature>
<dbReference type="PANTHER" id="PTHR35910">
    <property type="entry name" value="2EXR DOMAIN-CONTAINING PROTEIN"/>
    <property type="match status" value="1"/>
</dbReference>
<feature type="domain" description="2EXR" evidence="2">
    <location>
        <begin position="59"/>
        <end position="105"/>
    </location>
</feature>
<reference evidence="3 4" key="1">
    <citation type="submission" date="2020-03" db="EMBL/GenBank/DDBJ databases">
        <title>Draft Genome Sequence of Cudoniella acicularis.</title>
        <authorList>
            <person name="Buettner E."/>
            <person name="Kellner H."/>
        </authorList>
    </citation>
    <scope>NUCLEOTIDE SEQUENCE [LARGE SCALE GENOMIC DNA]</scope>
    <source>
        <strain evidence="3 4">DSM 108380</strain>
    </source>
</reference>
<dbReference type="PANTHER" id="PTHR35910:SF1">
    <property type="entry name" value="2EXR DOMAIN-CONTAINING PROTEIN"/>
    <property type="match status" value="1"/>
</dbReference>
<proteinExistence type="predicted"/>
<evidence type="ECO:0000313" key="3">
    <source>
        <dbReference type="EMBL" id="KAF4631321.1"/>
    </source>
</evidence>
<evidence type="ECO:0000256" key="1">
    <source>
        <dbReference type="SAM" id="MobiDB-lite"/>
    </source>
</evidence>
<organism evidence="3 4">
    <name type="scientific">Cudoniella acicularis</name>
    <dbReference type="NCBI Taxonomy" id="354080"/>
    <lineage>
        <taxon>Eukaryota</taxon>
        <taxon>Fungi</taxon>
        <taxon>Dikarya</taxon>
        <taxon>Ascomycota</taxon>
        <taxon>Pezizomycotina</taxon>
        <taxon>Leotiomycetes</taxon>
        <taxon>Helotiales</taxon>
        <taxon>Tricladiaceae</taxon>
        <taxon>Cudoniella</taxon>
    </lineage>
</organism>
<accession>A0A8H4RL91</accession>
<dbReference type="Pfam" id="PF20150">
    <property type="entry name" value="2EXR"/>
    <property type="match status" value="2"/>
</dbReference>
<name>A0A8H4RL91_9HELO</name>
<protein>
    <recommendedName>
        <fullName evidence="2">2EXR domain-containing protein</fullName>
    </recommendedName>
</protein>
<sequence>MTPSSCSGGGGKSTVPFRNDNAPLSTWNSGDIEQATAIFEQELPDKNQRLSPPEVATTFPGFEKLPPELQLQIWRATLSEIRHILLHHDWEVTDTLTNDKLFENFWQVECLGFIRVLHVHNFIWTRVSDNRQVKYEDWMCDDPLGELLNRFYDPEVLQQCHQEMNGLFVAVQKRFKYGKIPRVHIQGYSLPKTSKAEENVESGQMGEIEDGTKVALPFPGKILNIIFICVAPQTNGAPLAKMPHPQPVGPGSVGPTDLKKVIENYFTLAQFCYYLPDAELELFPQEYKPTNFSNMPKEIQLEIWRATFPAGKRFMLEKMSELIEFNGSTADPEVARDDTYENPIALRVCRQSRDEALRFFQPLVMSPDSALRFIIYFNP</sequence>
<evidence type="ECO:0000313" key="4">
    <source>
        <dbReference type="Proteomes" id="UP000566819"/>
    </source>
</evidence>
<keyword evidence="4" id="KW-1185">Reference proteome</keyword>
<dbReference type="InterPro" id="IPR045518">
    <property type="entry name" value="2EXR"/>
</dbReference>
<dbReference type="EMBL" id="JAAMPI010000455">
    <property type="protein sequence ID" value="KAF4631321.1"/>
    <property type="molecule type" value="Genomic_DNA"/>
</dbReference>
<dbReference type="AlphaFoldDB" id="A0A8H4RL91"/>
<dbReference type="Proteomes" id="UP000566819">
    <property type="component" value="Unassembled WGS sequence"/>
</dbReference>
<comment type="caution">
    <text evidence="3">The sequence shown here is derived from an EMBL/GenBank/DDBJ whole genome shotgun (WGS) entry which is preliminary data.</text>
</comment>
<gene>
    <name evidence="3" type="ORF">G7Y89_g6808</name>
</gene>